<evidence type="ECO:0000313" key="2">
    <source>
        <dbReference type="EMBL" id="VDL66276.1"/>
    </source>
</evidence>
<dbReference type="EMBL" id="UYSL01003316">
    <property type="protein sequence ID" value="VDL66276.1"/>
    <property type="molecule type" value="Genomic_DNA"/>
</dbReference>
<accession>A0A0N4XJI4</accession>
<feature type="region of interest" description="Disordered" evidence="1">
    <location>
        <begin position="10"/>
        <end position="52"/>
    </location>
</feature>
<dbReference type="WBParaSite" id="NBR_0000268601-mRNA-1">
    <property type="protein sequence ID" value="NBR_0000268601-mRNA-1"/>
    <property type="gene ID" value="NBR_0000268601"/>
</dbReference>
<gene>
    <name evidence="2" type="ORF">NBR_LOCUS2687</name>
</gene>
<sequence>MQTPVLLRYGAGSRFSDELPPVPMRRSTRGDSAARPDSDAFEDDIPRIGAGY</sequence>
<dbReference type="AlphaFoldDB" id="A0A0N4XJI4"/>
<evidence type="ECO:0000313" key="3">
    <source>
        <dbReference type="Proteomes" id="UP000271162"/>
    </source>
</evidence>
<reference evidence="2 3" key="2">
    <citation type="submission" date="2018-11" db="EMBL/GenBank/DDBJ databases">
        <authorList>
            <consortium name="Pathogen Informatics"/>
        </authorList>
    </citation>
    <scope>NUCLEOTIDE SEQUENCE [LARGE SCALE GENOMIC DNA]</scope>
</reference>
<evidence type="ECO:0000313" key="4">
    <source>
        <dbReference type="WBParaSite" id="NBR_0000268601-mRNA-1"/>
    </source>
</evidence>
<keyword evidence="3" id="KW-1185">Reference proteome</keyword>
<dbReference type="Proteomes" id="UP000271162">
    <property type="component" value="Unassembled WGS sequence"/>
</dbReference>
<feature type="compositionally biased region" description="Basic and acidic residues" evidence="1">
    <location>
        <begin position="28"/>
        <end position="38"/>
    </location>
</feature>
<proteinExistence type="predicted"/>
<reference evidence="4" key="1">
    <citation type="submission" date="2017-02" db="UniProtKB">
        <authorList>
            <consortium name="WormBaseParasite"/>
        </authorList>
    </citation>
    <scope>IDENTIFICATION</scope>
</reference>
<organism evidence="4">
    <name type="scientific">Nippostrongylus brasiliensis</name>
    <name type="common">Rat hookworm</name>
    <dbReference type="NCBI Taxonomy" id="27835"/>
    <lineage>
        <taxon>Eukaryota</taxon>
        <taxon>Metazoa</taxon>
        <taxon>Ecdysozoa</taxon>
        <taxon>Nematoda</taxon>
        <taxon>Chromadorea</taxon>
        <taxon>Rhabditida</taxon>
        <taxon>Rhabditina</taxon>
        <taxon>Rhabditomorpha</taxon>
        <taxon>Strongyloidea</taxon>
        <taxon>Heligmosomidae</taxon>
        <taxon>Nippostrongylus</taxon>
    </lineage>
</organism>
<evidence type="ECO:0000256" key="1">
    <source>
        <dbReference type="SAM" id="MobiDB-lite"/>
    </source>
</evidence>
<name>A0A0N4XJI4_NIPBR</name>
<protein>
    <submittedName>
        <fullName evidence="4">Protein of unassigned function</fullName>
    </submittedName>
</protein>